<dbReference type="Gene3D" id="3.90.550.10">
    <property type="entry name" value="Spore Coat Polysaccharide Biosynthesis Protein SpsA, Chain A"/>
    <property type="match status" value="1"/>
</dbReference>
<evidence type="ECO:0000256" key="3">
    <source>
        <dbReference type="ARBA" id="ARBA00022679"/>
    </source>
</evidence>
<keyword evidence="6" id="KW-1185">Reference proteome</keyword>
<protein>
    <submittedName>
        <fullName evidence="5">Glycosyltransferase involved in cell wall biosynthesis</fullName>
    </submittedName>
</protein>
<evidence type="ECO:0000256" key="1">
    <source>
        <dbReference type="ARBA" id="ARBA00006739"/>
    </source>
</evidence>
<dbReference type="RefSeq" id="WP_184337254.1">
    <property type="nucleotide sequence ID" value="NZ_JACHIG010000001.1"/>
</dbReference>
<dbReference type="SUPFAM" id="SSF53448">
    <property type="entry name" value="Nucleotide-diphospho-sugar transferases"/>
    <property type="match status" value="1"/>
</dbReference>
<evidence type="ECO:0000313" key="5">
    <source>
        <dbReference type="EMBL" id="MBB5030490.1"/>
    </source>
</evidence>
<name>A0A7W7Y6M6_9BACT</name>
<feature type="domain" description="Glycosyltransferase 2-like" evidence="4">
    <location>
        <begin position="7"/>
        <end position="165"/>
    </location>
</feature>
<dbReference type="PANTHER" id="PTHR43685:SF5">
    <property type="entry name" value="GLYCOSYLTRANSFERASE EPSE-RELATED"/>
    <property type="match status" value="1"/>
</dbReference>
<dbReference type="Proteomes" id="UP000590740">
    <property type="component" value="Unassembled WGS sequence"/>
</dbReference>
<keyword evidence="2" id="KW-0328">Glycosyltransferase</keyword>
<evidence type="ECO:0000313" key="6">
    <source>
        <dbReference type="Proteomes" id="UP000590740"/>
    </source>
</evidence>
<gene>
    <name evidence="5" type="ORF">HNQ65_000044</name>
</gene>
<evidence type="ECO:0000259" key="4">
    <source>
        <dbReference type="Pfam" id="PF00535"/>
    </source>
</evidence>
<dbReference type="Pfam" id="PF00535">
    <property type="entry name" value="Glycos_transf_2"/>
    <property type="match status" value="1"/>
</dbReference>
<reference evidence="5 6" key="1">
    <citation type="submission" date="2020-08" db="EMBL/GenBank/DDBJ databases">
        <title>Genomic Encyclopedia of Type Strains, Phase IV (KMG-IV): sequencing the most valuable type-strain genomes for metagenomic binning, comparative biology and taxonomic classification.</title>
        <authorList>
            <person name="Goeker M."/>
        </authorList>
    </citation>
    <scope>NUCLEOTIDE SEQUENCE [LARGE SCALE GENOMIC DNA]</scope>
    <source>
        <strain evidence="5 6">DSM 12252</strain>
    </source>
</reference>
<evidence type="ECO:0000256" key="2">
    <source>
        <dbReference type="ARBA" id="ARBA00022676"/>
    </source>
</evidence>
<proteinExistence type="inferred from homology"/>
<dbReference type="EMBL" id="JACHIG010000001">
    <property type="protein sequence ID" value="MBB5030490.1"/>
    <property type="molecule type" value="Genomic_DNA"/>
</dbReference>
<comment type="similarity">
    <text evidence="1">Belongs to the glycosyltransferase 2 family.</text>
</comment>
<dbReference type="PANTHER" id="PTHR43685">
    <property type="entry name" value="GLYCOSYLTRANSFERASE"/>
    <property type="match status" value="1"/>
</dbReference>
<organism evidence="5 6">
    <name type="scientific">Prosthecobacter vanneervenii</name>
    <dbReference type="NCBI Taxonomy" id="48466"/>
    <lineage>
        <taxon>Bacteria</taxon>
        <taxon>Pseudomonadati</taxon>
        <taxon>Verrucomicrobiota</taxon>
        <taxon>Verrucomicrobiia</taxon>
        <taxon>Verrucomicrobiales</taxon>
        <taxon>Verrucomicrobiaceae</taxon>
        <taxon>Prosthecobacter</taxon>
    </lineage>
</organism>
<dbReference type="InterPro" id="IPR029044">
    <property type="entry name" value="Nucleotide-diphossugar_trans"/>
</dbReference>
<sequence length="324" mass="36817">MNSEKLSVLIPVLNGAQFIEEALASLQQQTNSNFEVLVWDNGSTDGTLEILDRWLPARLPGRVFRSEPLSLGLSLARLVEVANTEFCARMDADDICHPERFERQLAFLRQHPNLALVGTDRVCIDMSGNIMEGWSVLPFTPTEVLHATLVGPRIWHPTVIFKRSAVLQVGNYQDHSTAEEPYWSEDYDLWMRLLTHHLAATMPERLLHYRINPEGVTQKAMREKRAALARRRVWERHAAAFTDLPTPTAMQLHDRASSFALPALWRMARHFQRLDGMPPIARLRHPSFMAAMDKLVARKDLAARIWLKACRALQPVPANAPSTP</sequence>
<dbReference type="AlphaFoldDB" id="A0A7W7Y6M6"/>
<dbReference type="GO" id="GO:0016757">
    <property type="term" value="F:glycosyltransferase activity"/>
    <property type="evidence" value="ECO:0007669"/>
    <property type="project" value="UniProtKB-KW"/>
</dbReference>
<dbReference type="InterPro" id="IPR050834">
    <property type="entry name" value="Glycosyltransf_2"/>
</dbReference>
<accession>A0A7W7Y6M6</accession>
<keyword evidence="3 5" id="KW-0808">Transferase</keyword>
<dbReference type="InterPro" id="IPR001173">
    <property type="entry name" value="Glyco_trans_2-like"/>
</dbReference>
<comment type="caution">
    <text evidence="5">The sequence shown here is derived from an EMBL/GenBank/DDBJ whole genome shotgun (WGS) entry which is preliminary data.</text>
</comment>